<evidence type="ECO:0000256" key="3">
    <source>
        <dbReference type="ARBA" id="ARBA00022448"/>
    </source>
</evidence>
<evidence type="ECO:0000256" key="2">
    <source>
        <dbReference type="ARBA" id="ARBA00007193"/>
    </source>
</evidence>
<evidence type="ECO:0000256" key="7">
    <source>
        <dbReference type="ARBA" id="ARBA00023053"/>
    </source>
</evidence>
<dbReference type="GO" id="GO:0015280">
    <property type="term" value="F:ligand-gated sodium channel activity"/>
    <property type="evidence" value="ECO:0007669"/>
    <property type="project" value="TreeGrafter"/>
</dbReference>
<evidence type="ECO:0000256" key="13">
    <source>
        <dbReference type="SAM" id="Phobius"/>
    </source>
</evidence>
<protein>
    <submittedName>
        <fullName evidence="14">Uncharacterized protein</fullName>
    </submittedName>
</protein>
<keyword evidence="5 12" id="KW-0812">Transmembrane</keyword>
<gene>
    <name evidence="14" type="ORF">CHIRRI_LOCUS353</name>
</gene>
<evidence type="ECO:0000313" key="14">
    <source>
        <dbReference type="EMBL" id="CAG9797354.1"/>
    </source>
</evidence>
<evidence type="ECO:0000256" key="5">
    <source>
        <dbReference type="ARBA" id="ARBA00022692"/>
    </source>
</evidence>
<keyword evidence="6 13" id="KW-1133">Transmembrane helix</keyword>
<keyword evidence="3 12" id="KW-0813">Transport</keyword>
<dbReference type="InterPro" id="IPR001873">
    <property type="entry name" value="ENaC"/>
</dbReference>
<evidence type="ECO:0000313" key="15">
    <source>
        <dbReference type="Proteomes" id="UP001153620"/>
    </source>
</evidence>
<dbReference type="GO" id="GO:0005886">
    <property type="term" value="C:plasma membrane"/>
    <property type="evidence" value="ECO:0007669"/>
    <property type="project" value="TreeGrafter"/>
</dbReference>
<sequence length="745" mass="86380">MDLDFGKNNILRREASKVLKISWIIVISVSVWGLGYYVSENYIKLRIDPEVLVKARYVNSRTIPFPAVTICPPHTISMKYLNFTKFFVDVKFNKTTKLIDRKLSIASSHVCNKIYNGMLHFFRNSTFDDDNIVKLFDNFSPQMKDIFGSCVVSYDIECRKVLIHSLTFLGNCFTFNLLGYHSIFNSSISADFDRYKRKSITKSWNPKAKVEYHNDASALEPSNWTIHDGYSTDEDWVQPLRAAGLQFFQADAKVKNVEFDNFCPNNFQSYRVILHLPDELPTFSNIFTTFSVDEFKYMRISAQIHTLDESLKEYPPDHRKCFFKDEKHLMFLKSYTKLNCELECMTNFTYKTCGCVAFWMPRSDSMNVCKFKQIECFTNIYYKWASSYYADDINKQNYPEFPCNCYPTCKKIKYTIINDFSMKREQEEFIELEACKSKDEVVSIKKCEVDEIYLTLKADVKLPITKALMNLSIGIMKDNKIIQTLALDIFDWCGIIDKNGRIPTKPGWKMIMKGFGKYFRNYMHCPIKRNVDFNKIFADPKMLLFAPPGRAKFRALVELFVHMLKSVMNILVLFIVICSAIICTECAKTYRFVSLKSCKTDDKVIVEITKCEIDGMYLTLNIHIKVPLTKIVIDIKLELRNNDNKIIFKDTLATFDWCGLFGRKGKVPTSAAWKVIMKGYGKYLKDYMNCPLKKNFTLNRVHGDSKMMLFVPNGKASLEILINAVGNNGQKELVNVTLSAEIFDV</sequence>
<keyword evidence="15" id="KW-1185">Reference proteome</keyword>
<name>A0A9N9RGA8_9DIPT</name>
<reference evidence="14" key="1">
    <citation type="submission" date="2022-01" db="EMBL/GenBank/DDBJ databases">
        <authorList>
            <person name="King R."/>
        </authorList>
    </citation>
    <scope>NUCLEOTIDE SEQUENCE</scope>
</reference>
<evidence type="ECO:0000256" key="8">
    <source>
        <dbReference type="ARBA" id="ARBA00023065"/>
    </source>
</evidence>
<dbReference type="PANTHER" id="PTHR11690:SF288">
    <property type="entry name" value="AMILORIDE-SENSITIVE NA+ CHANNEL-RELATED"/>
    <property type="match status" value="1"/>
</dbReference>
<keyword evidence="9 13" id="KW-0472">Membrane</keyword>
<accession>A0A9N9RGA8</accession>
<reference evidence="14" key="2">
    <citation type="submission" date="2022-10" db="EMBL/GenBank/DDBJ databases">
        <authorList>
            <consortium name="ENA_rothamsted_submissions"/>
            <consortium name="culmorum"/>
            <person name="King R."/>
        </authorList>
    </citation>
    <scope>NUCLEOTIDE SEQUENCE</scope>
</reference>
<dbReference type="AlphaFoldDB" id="A0A9N9RGA8"/>
<keyword evidence="8 12" id="KW-0406">Ion transport</keyword>
<organism evidence="14 15">
    <name type="scientific">Chironomus riparius</name>
    <dbReference type="NCBI Taxonomy" id="315576"/>
    <lineage>
        <taxon>Eukaryota</taxon>
        <taxon>Metazoa</taxon>
        <taxon>Ecdysozoa</taxon>
        <taxon>Arthropoda</taxon>
        <taxon>Hexapoda</taxon>
        <taxon>Insecta</taxon>
        <taxon>Pterygota</taxon>
        <taxon>Neoptera</taxon>
        <taxon>Endopterygota</taxon>
        <taxon>Diptera</taxon>
        <taxon>Nematocera</taxon>
        <taxon>Chironomoidea</taxon>
        <taxon>Chironomidae</taxon>
        <taxon>Chironominae</taxon>
        <taxon>Chironomus</taxon>
    </lineage>
</organism>
<evidence type="ECO:0000256" key="1">
    <source>
        <dbReference type="ARBA" id="ARBA00004141"/>
    </source>
</evidence>
<dbReference type="Gene3D" id="1.10.287.820">
    <property type="entry name" value="Acid-sensing ion channel domain"/>
    <property type="match status" value="1"/>
</dbReference>
<evidence type="ECO:0000256" key="4">
    <source>
        <dbReference type="ARBA" id="ARBA00022461"/>
    </source>
</evidence>
<dbReference type="EMBL" id="OU895877">
    <property type="protein sequence ID" value="CAG9797354.1"/>
    <property type="molecule type" value="Genomic_DNA"/>
</dbReference>
<keyword evidence="11 12" id="KW-0407">Ion channel</keyword>
<keyword evidence="10 12" id="KW-0739">Sodium transport</keyword>
<feature type="transmembrane region" description="Helical" evidence="13">
    <location>
        <begin position="21"/>
        <end position="39"/>
    </location>
</feature>
<evidence type="ECO:0000256" key="9">
    <source>
        <dbReference type="ARBA" id="ARBA00023136"/>
    </source>
</evidence>
<dbReference type="OrthoDB" id="7759848at2759"/>
<keyword evidence="4 12" id="KW-0894">Sodium channel</keyword>
<evidence type="ECO:0000256" key="12">
    <source>
        <dbReference type="RuleBase" id="RU000679"/>
    </source>
</evidence>
<comment type="subcellular location">
    <subcellularLocation>
        <location evidence="1">Membrane</location>
        <topology evidence="1">Multi-pass membrane protein</topology>
    </subcellularLocation>
</comment>
<dbReference type="Proteomes" id="UP001153620">
    <property type="component" value="Chromosome 1"/>
</dbReference>
<evidence type="ECO:0000256" key="11">
    <source>
        <dbReference type="ARBA" id="ARBA00023303"/>
    </source>
</evidence>
<evidence type="ECO:0000256" key="6">
    <source>
        <dbReference type="ARBA" id="ARBA00022989"/>
    </source>
</evidence>
<keyword evidence="7" id="KW-0915">Sodium</keyword>
<evidence type="ECO:0000256" key="10">
    <source>
        <dbReference type="ARBA" id="ARBA00023201"/>
    </source>
</evidence>
<proteinExistence type="inferred from homology"/>
<dbReference type="PANTHER" id="PTHR11690">
    <property type="entry name" value="AMILORIDE-SENSITIVE SODIUM CHANNEL-RELATED"/>
    <property type="match status" value="1"/>
</dbReference>
<feature type="transmembrane region" description="Helical" evidence="13">
    <location>
        <begin position="567"/>
        <end position="587"/>
    </location>
</feature>
<comment type="similarity">
    <text evidence="2 12">Belongs to the amiloride-sensitive sodium channel (TC 1.A.6) family.</text>
</comment>
<dbReference type="Pfam" id="PF00858">
    <property type="entry name" value="ASC"/>
    <property type="match status" value="1"/>
</dbReference>